<protein>
    <submittedName>
        <fullName evidence="1">Uncharacterized protein</fullName>
    </submittedName>
</protein>
<dbReference type="EMBL" id="LGYO01000073">
    <property type="protein sequence ID" value="KNZ40227.1"/>
    <property type="molecule type" value="Genomic_DNA"/>
</dbReference>
<name>A0A0L6TVX5_9FIRM</name>
<proteinExistence type="predicted"/>
<dbReference type="RefSeq" id="WP_050741938.1">
    <property type="nucleotide sequence ID" value="NZ_LGYO01000073.1"/>
</dbReference>
<keyword evidence="2" id="KW-1185">Reference proteome</keyword>
<gene>
    <name evidence="1" type="ORF">AKG39_18760</name>
</gene>
<comment type="caution">
    <text evidence="1">The sequence shown here is derived from an EMBL/GenBank/DDBJ whole genome shotgun (WGS) entry which is preliminary data.</text>
</comment>
<evidence type="ECO:0000313" key="1">
    <source>
        <dbReference type="EMBL" id="KNZ40227.1"/>
    </source>
</evidence>
<organism evidence="1 2">
    <name type="scientific">Acetobacterium bakii</name>
    <dbReference type="NCBI Taxonomy" id="52689"/>
    <lineage>
        <taxon>Bacteria</taxon>
        <taxon>Bacillati</taxon>
        <taxon>Bacillota</taxon>
        <taxon>Clostridia</taxon>
        <taxon>Eubacteriales</taxon>
        <taxon>Eubacteriaceae</taxon>
        <taxon>Acetobacterium</taxon>
    </lineage>
</organism>
<dbReference type="Proteomes" id="UP000036873">
    <property type="component" value="Unassembled WGS sequence"/>
</dbReference>
<evidence type="ECO:0000313" key="2">
    <source>
        <dbReference type="Proteomes" id="UP000036873"/>
    </source>
</evidence>
<sequence>MWLTENEIVDTFEAHDLALAKDSCKNPSDYAIDGIEPGIFRFKDYDGTLYIYIFDNLNITNDKLSFWPFYASDRIEFDGSITTYDSKNASIILEAPFGNGDILDSHVYSEYGKLTTIISDTVFRYLNDGKTVVQNGASEHWRGTYTLKYYNNPIKDKSGRLHMDTYGWETSQLAYLGDDPENVGNIKYKYDRAGSGGEGSGLRLNDEGIVNLGGGGGSGGFSNPSQEVTITIMWNGQEESFALQP</sequence>
<dbReference type="AlphaFoldDB" id="A0A0L6TVX5"/>
<dbReference type="OrthoDB" id="1937568at2"/>
<accession>A0A0L6TVX5</accession>
<reference evidence="2" key="1">
    <citation type="submission" date="2015-07" db="EMBL/GenBank/DDBJ databases">
        <title>Draft genome sequence of Acetobacterium bakii DSM 8293, a potential psychrophilic chemical producer through syngas fermentation.</title>
        <authorList>
            <person name="Song Y."/>
            <person name="Hwang S."/>
            <person name="Cho B.-K."/>
        </authorList>
    </citation>
    <scope>NUCLEOTIDE SEQUENCE [LARGE SCALE GENOMIC DNA]</scope>
    <source>
        <strain evidence="2">DSM 8239</strain>
    </source>
</reference>